<keyword evidence="2" id="KW-1185">Reference proteome</keyword>
<comment type="caution">
    <text evidence="1">The sequence shown here is derived from an EMBL/GenBank/DDBJ whole genome shotgun (WGS) entry which is preliminary data.</text>
</comment>
<name>A0A022PIJ4_9GAMM</name>
<dbReference type="Gene3D" id="6.20.450.20">
    <property type="match status" value="1"/>
</dbReference>
<dbReference type="EMBL" id="JFGV01000039">
    <property type="protein sequence ID" value="EYU14778.1"/>
    <property type="molecule type" value="Genomic_DNA"/>
</dbReference>
<dbReference type="Proteomes" id="UP000023464">
    <property type="component" value="Unassembled WGS sequence"/>
</dbReference>
<dbReference type="AlphaFoldDB" id="A0A022PIJ4"/>
<proteinExistence type="predicted"/>
<sequence>MNREIHVRLREGLRVRSPRATRLDDPHPCVPHEEVKARFAAKKAALLKGI</sequence>
<organism evidence="1 2">
    <name type="scientific">Photorhabdus aegyptia</name>
    <dbReference type="NCBI Taxonomy" id="2805098"/>
    <lineage>
        <taxon>Bacteria</taxon>
        <taxon>Pseudomonadati</taxon>
        <taxon>Pseudomonadota</taxon>
        <taxon>Gammaproteobacteria</taxon>
        <taxon>Enterobacterales</taxon>
        <taxon>Morganellaceae</taxon>
        <taxon>Photorhabdus</taxon>
    </lineage>
</organism>
<gene>
    <name evidence="1" type="ORF">BA1DRAFT_02711</name>
</gene>
<accession>A0A022PIJ4</accession>
<reference evidence="1 2" key="1">
    <citation type="submission" date="2014-03" db="EMBL/GenBank/DDBJ databases">
        <title>Draft Genome of Photorhabdus luminescens BA1, an Egyptian Isolate.</title>
        <authorList>
            <person name="Ghazal S."/>
            <person name="Hurst S.G.IV."/>
            <person name="Morris K."/>
            <person name="Thomas K."/>
            <person name="Tisa L.S."/>
        </authorList>
    </citation>
    <scope>NUCLEOTIDE SEQUENCE [LARGE SCALE GENOMIC DNA]</scope>
    <source>
        <strain evidence="1 2">BA1</strain>
    </source>
</reference>
<evidence type="ECO:0000313" key="1">
    <source>
        <dbReference type="EMBL" id="EYU14778.1"/>
    </source>
</evidence>
<protein>
    <submittedName>
        <fullName evidence="1">Uncharacterized protein</fullName>
    </submittedName>
</protein>
<evidence type="ECO:0000313" key="2">
    <source>
        <dbReference type="Proteomes" id="UP000023464"/>
    </source>
</evidence>